<reference evidence="2" key="1">
    <citation type="journal article" date="2019" name="Sci. Rep.">
        <title>Draft genome of Tanacetum cinerariifolium, the natural source of mosquito coil.</title>
        <authorList>
            <person name="Yamashiro T."/>
            <person name="Shiraishi A."/>
            <person name="Satake H."/>
            <person name="Nakayama K."/>
        </authorList>
    </citation>
    <scope>NUCLEOTIDE SEQUENCE</scope>
</reference>
<evidence type="ECO:0000313" key="2">
    <source>
        <dbReference type="EMBL" id="GFD07245.1"/>
    </source>
</evidence>
<name>A0A699T9M9_TANCI</name>
<sequence length="84" mass="9129">YMAKIQEVPTADSGTDSEPVEQVQNDTGYNVFANGLQHSEQSKSVGNTCLVETDDSNVTSDSPGMCEDAIQNDQNDIESDDERL</sequence>
<protein>
    <submittedName>
        <fullName evidence="2">Uncharacterized protein</fullName>
    </submittedName>
</protein>
<comment type="caution">
    <text evidence="2">The sequence shown here is derived from an EMBL/GenBank/DDBJ whole genome shotgun (WGS) entry which is preliminary data.</text>
</comment>
<feature type="region of interest" description="Disordered" evidence="1">
    <location>
        <begin position="56"/>
        <end position="84"/>
    </location>
</feature>
<dbReference type="AlphaFoldDB" id="A0A699T9M9"/>
<feature type="compositionally biased region" description="Acidic residues" evidence="1">
    <location>
        <begin position="75"/>
        <end position="84"/>
    </location>
</feature>
<organism evidence="2">
    <name type="scientific">Tanacetum cinerariifolium</name>
    <name type="common">Dalmatian daisy</name>
    <name type="synonym">Chrysanthemum cinerariifolium</name>
    <dbReference type="NCBI Taxonomy" id="118510"/>
    <lineage>
        <taxon>Eukaryota</taxon>
        <taxon>Viridiplantae</taxon>
        <taxon>Streptophyta</taxon>
        <taxon>Embryophyta</taxon>
        <taxon>Tracheophyta</taxon>
        <taxon>Spermatophyta</taxon>
        <taxon>Magnoliopsida</taxon>
        <taxon>eudicotyledons</taxon>
        <taxon>Gunneridae</taxon>
        <taxon>Pentapetalae</taxon>
        <taxon>asterids</taxon>
        <taxon>campanulids</taxon>
        <taxon>Asterales</taxon>
        <taxon>Asteraceae</taxon>
        <taxon>Asteroideae</taxon>
        <taxon>Anthemideae</taxon>
        <taxon>Anthemidinae</taxon>
        <taxon>Tanacetum</taxon>
    </lineage>
</organism>
<accession>A0A699T9M9</accession>
<feature type="compositionally biased region" description="Polar residues" evidence="1">
    <location>
        <begin position="12"/>
        <end position="21"/>
    </location>
</feature>
<dbReference type="EMBL" id="BKCJ011230252">
    <property type="protein sequence ID" value="GFD07245.1"/>
    <property type="molecule type" value="Genomic_DNA"/>
</dbReference>
<feature type="non-terminal residue" evidence="2">
    <location>
        <position position="1"/>
    </location>
</feature>
<proteinExistence type="predicted"/>
<gene>
    <name evidence="2" type="ORF">Tci_879214</name>
</gene>
<evidence type="ECO:0000256" key="1">
    <source>
        <dbReference type="SAM" id="MobiDB-lite"/>
    </source>
</evidence>
<feature type="region of interest" description="Disordered" evidence="1">
    <location>
        <begin position="1"/>
        <end position="21"/>
    </location>
</feature>